<feature type="chain" id="PRO_5021793570" description="Secreted protein" evidence="1">
    <location>
        <begin position="25"/>
        <end position="94"/>
    </location>
</feature>
<evidence type="ECO:0000313" key="2">
    <source>
        <dbReference type="EMBL" id="TRM70303.1"/>
    </source>
</evidence>
<dbReference type="EMBL" id="VDMD01000001">
    <property type="protein sequence ID" value="TRM70303.1"/>
    <property type="molecule type" value="Genomic_DNA"/>
</dbReference>
<reference evidence="2 3" key="1">
    <citation type="journal article" date="2019" name="New Phytol.">
        <title>Comparative genomics reveals unique wood-decay strategies and fruiting body development in the Schizophyllaceae.</title>
        <authorList>
            <person name="Almasi E."/>
            <person name="Sahu N."/>
            <person name="Krizsan K."/>
            <person name="Balint B."/>
            <person name="Kovacs G.M."/>
            <person name="Kiss B."/>
            <person name="Cseklye J."/>
            <person name="Drula E."/>
            <person name="Henrissat B."/>
            <person name="Nagy I."/>
            <person name="Chovatia M."/>
            <person name="Adam C."/>
            <person name="LaButti K."/>
            <person name="Lipzen A."/>
            <person name="Riley R."/>
            <person name="Grigoriev I.V."/>
            <person name="Nagy L.G."/>
        </authorList>
    </citation>
    <scope>NUCLEOTIDE SEQUENCE [LARGE SCALE GENOMIC DNA]</scope>
    <source>
        <strain evidence="2 3">NL-1724</strain>
    </source>
</reference>
<feature type="signal peptide" evidence="1">
    <location>
        <begin position="1"/>
        <end position="24"/>
    </location>
</feature>
<evidence type="ECO:0000256" key="1">
    <source>
        <dbReference type="SAM" id="SignalP"/>
    </source>
</evidence>
<protein>
    <recommendedName>
        <fullName evidence="4">Secreted protein</fullName>
    </recommendedName>
</protein>
<keyword evidence="1" id="KW-0732">Signal</keyword>
<dbReference type="AlphaFoldDB" id="A0A550CZT9"/>
<organism evidence="2 3">
    <name type="scientific">Schizophyllum amplum</name>
    <dbReference type="NCBI Taxonomy" id="97359"/>
    <lineage>
        <taxon>Eukaryota</taxon>
        <taxon>Fungi</taxon>
        <taxon>Dikarya</taxon>
        <taxon>Basidiomycota</taxon>
        <taxon>Agaricomycotina</taxon>
        <taxon>Agaricomycetes</taxon>
        <taxon>Agaricomycetidae</taxon>
        <taxon>Agaricales</taxon>
        <taxon>Schizophyllaceae</taxon>
        <taxon>Schizophyllum</taxon>
    </lineage>
</organism>
<sequence length="94" mass="10346">MRMGSSRLPLGISFFFAVTQRVKSAITWALRCRPPKPRPIPRCGARALRLTTTGTCGVKDALPMRSSGIPSCRLTIHLSWPSTSYIAQVIFSLV</sequence>
<comment type="caution">
    <text evidence="2">The sequence shown here is derived from an EMBL/GenBank/DDBJ whole genome shotgun (WGS) entry which is preliminary data.</text>
</comment>
<evidence type="ECO:0008006" key="4">
    <source>
        <dbReference type="Google" id="ProtNLM"/>
    </source>
</evidence>
<accession>A0A550CZT9</accession>
<dbReference type="Proteomes" id="UP000320762">
    <property type="component" value="Unassembled WGS sequence"/>
</dbReference>
<gene>
    <name evidence="2" type="ORF">BD626DRAFT_476965</name>
</gene>
<proteinExistence type="predicted"/>
<keyword evidence="3" id="KW-1185">Reference proteome</keyword>
<name>A0A550CZT9_9AGAR</name>
<evidence type="ECO:0000313" key="3">
    <source>
        <dbReference type="Proteomes" id="UP000320762"/>
    </source>
</evidence>